<comment type="caution">
    <text evidence="2">The sequence shown here is derived from an EMBL/GenBank/DDBJ whole genome shotgun (WGS) entry which is preliminary data.</text>
</comment>
<proteinExistence type="predicted"/>
<feature type="region of interest" description="Disordered" evidence="1">
    <location>
        <begin position="481"/>
        <end position="529"/>
    </location>
</feature>
<gene>
    <name evidence="2" type="ORF">PENSTE_c013G03502</name>
</gene>
<dbReference type="OrthoDB" id="5350472at2759"/>
<name>A0A1V6T207_9EURO</name>
<protein>
    <submittedName>
        <fullName evidence="2">Uncharacterized protein</fullName>
    </submittedName>
</protein>
<dbReference type="AlphaFoldDB" id="A0A1V6T207"/>
<sequence length="551" mass="63240">MSDPHSFPYAYNRQLDIWKATSWNLARIKQFLNDVVNNPGKYGAPVSKKGELKAIKDEIFNLIVDGPMYNDPTLQPATLYSRKVADHWERSQTRKGADPNRDTLMKMQFVKKKFRGLDYFHAADYLALFLSSISPPPAVATRANFFIPLTVMYCAWLLKLCGDIRTITPSVSCCVWTVKDDKPVRFFLGSNAVHRVPERGIQGLGKWIDQIKLARFDIIDPKIMADLGMTIDSLQPGEDPTRGNTTTYGYCAEAYPFMHIIKEYDPQKETVHGFSVDANVRSMSKHWDPKWADNSERVPCGHCMSLIRYFNWNPENFNNKEERIKWADGRRPIEKRRPLKRVTEDPMGLEDVKRPRVSSPKVGPSQEEAGEELSPVIEEEEEKEQEEEEEEEEEEGEENIAWSAVRPQRQQAEVWIAPHQRNQPRIRHRAWNSLPNLFPSDNSVIRRRTVEQDDRSARNESEYMDIPAVPVVRLPRPTPIVRLPGQRRQPIQPLVVQQPEEQQQAERGDEEAVSGEEVRVLDEDEDEAEEAVVLAVKGRGEGDGEEVVDNG</sequence>
<organism evidence="2 3">
    <name type="scientific">Penicillium steckii</name>
    <dbReference type="NCBI Taxonomy" id="303698"/>
    <lineage>
        <taxon>Eukaryota</taxon>
        <taxon>Fungi</taxon>
        <taxon>Dikarya</taxon>
        <taxon>Ascomycota</taxon>
        <taxon>Pezizomycotina</taxon>
        <taxon>Eurotiomycetes</taxon>
        <taxon>Eurotiomycetidae</taxon>
        <taxon>Eurotiales</taxon>
        <taxon>Aspergillaceae</taxon>
        <taxon>Penicillium</taxon>
    </lineage>
</organism>
<dbReference type="Proteomes" id="UP000191285">
    <property type="component" value="Unassembled WGS sequence"/>
</dbReference>
<feature type="region of interest" description="Disordered" evidence="1">
    <location>
        <begin position="337"/>
        <end position="402"/>
    </location>
</feature>
<feature type="compositionally biased region" description="Basic and acidic residues" evidence="1">
    <location>
        <begin position="337"/>
        <end position="354"/>
    </location>
</feature>
<feature type="compositionally biased region" description="Acidic residues" evidence="1">
    <location>
        <begin position="377"/>
        <end position="398"/>
    </location>
</feature>
<keyword evidence="3" id="KW-1185">Reference proteome</keyword>
<reference evidence="3" key="1">
    <citation type="journal article" date="2017" name="Nat. Microbiol.">
        <title>Global analysis of biosynthetic gene clusters reveals vast potential of secondary metabolite production in Penicillium species.</title>
        <authorList>
            <person name="Nielsen J.C."/>
            <person name="Grijseels S."/>
            <person name="Prigent S."/>
            <person name="Ji B."/>
            <person name="Dainat J."/>
            <person name="Nielsen K.F."/>
            <person name="Frisvad J.C."/>
            <person name="Workman M."/>
            <person name="Nielsen J."/>
        </authorList>
    </citation>
    <scope>NUCLEOTIDE SEQUENCE [LARGE SCALE GENOMIC DNA]</scope>
    <source>
        <strain evidence="3">IBT 24891</strain>
    </source>
</reference>
<evidence type="ECO:0000313" key="2">
    <source>
        <dbReference type="EMBL" id="OQE20388.1"/>
    </source>
</evidence>
<accession>A0A1V6T207</accession>
<evidence type="ECO:0000256" key="1">
    <source>
        <dbReference type="SAM" id="MobiDB-lite"/>
    </source>
</evidence>
<dbReference type="EMBL" id="MLKD01000013">
    <property type="protein sequence ID" value="OQE20388.1"/>
    <property type="molecule type" value="Genomic_DNA"/>
</dbReference>
<evidence type="ECO:0000313" key="3">
    <source>
        <dbReference type="Proteomes" id="UP000191285"/>
    </source>
</evidence>
<feature type="compositionally biased region" description="Low complexity" evidence="1">
    <location>
        <begin position="486"/>
        <end position="502"/>
    </location>
</feature>